<organism evidence="2 3">
    <name type="scientific">Pseudoalteromonas luteoviolacea (strain 2ta16)</name>
    <dbReference type="NCBI Taxonomy" id="1353533"/>
    <lineage>
        <taxon>Bacteria</taxon>
        <taxon>Pseudomonadati</taxon>
        <taxon>Pseudomonadota</taxon>
        <taxon>Gammaproteobacteria</taxon>
        <taxon>Alteromonadales</taxon>
        <taxon>Pseudoalteromonadaceae</taxon>
        <taxon>Pseudoalteromonas</taxon>
    </lineage>
</organism>
<feature type="signal peptide" evidence="1">
    <location>
        <begin position="1"/>
        <end position="18"/>
    </location>
</feature>
<name>V4JBH8_PSEL2</name>
<evidence type="ECO:0000313" key="2">
    <source>
        <dbReference type="EMBL" id="ESP92477.1"/>
    </source>
</evidence>
<sequence length="105" mass="11482">MKKIALFAFLALSFNASAAWSGLKEIHTIKAQSNGVYVQLKSFTNTDNSVQCTYNNGFFLEFKSADEYQTRVSMLLAAYMAGKPVNVSYNSCALGYLSLGSVSLN</sequence>
<feature type="chain" id="PRO_5004719976" evidence="1">
    <location>
        <begin position="19"/>
        <end position="105"/>
    </location>
</feature>
<gene>
    <name evidence="2" type="ORF">PL2TA16_04286</name>
</gene>
<dbReference type="RefSeq" id="WP_023400108.1">
    <property type="nucleotide sequence ID" value="NZ_AUSV01000051.1"/>
</dbReference>
<reference evidence="2 3" key="1">
    <citation type="submission" date="2013-07" db="EMBL/GenBank/DDBJ databases">
        <title>Draft genome sequence of Pseudoalteromonas luteoviolacea 2ta16.</title>
        <authorList>
            <person name="Allen E.E."/>
            <person name="Azam F."/>
            <person name="Podell S."/>
        </authorList>
    </citation>
    <scope>NUCLEOTIDE SEQUENCE [LARGE SCALE GENOMIC DNA]</scope>
    <source>
        <strain evidence="2 3">2ta16</strain>
    </source>
</reference>
<dbReference type="GeneID" id="29923128"/>
<proteinExistence type="predicted"/>
<keyword evidence="1" id="KW-0732">Signal</keyword>
<protein>
    <submittedName>
        <fullName evidence="2">Uncharacterized protein</fullName>
    </submittedName>
</protein>
<dbReference type="EMBL" id="AUSV01000051">
    <property type="protein sequence ID" value="ESP92477.1"/>
    <property type="molecule type" value="Genomic_DNA"/>
</dbReference>
<comment type="caution">
    <text evidence="2">The sequence shown here is derived from an EMBL/GenBank/DDBJ whole genome shotgun (WGS) entry which is preliminary data.</text>
</comment>
<dbReference type="AlphaFoldDB" id="V4JBH8"/>
<evidence type="ECO:0000256" key="1">
    <source>
        <dbReference type="SAM" id="SignalP"/>
    </source>
</evidence>
<dbReference type="PATRIC" id="fig|1353533.3.peg.3238"/>
<evidence type="ECO:0000313" key="3">
    <source>
        <dbReference type="Proteomes" id="UP000017820"/>
    </source>
</evidence>
<accession>V4JBH8</accession>
<dbReference type="Proteomes" id="UP000017820">
    <property type="component" value="Unassembled WGS sequence"/>
</dbReference>